<organism evidence="5 6">
    <name type="scientific">Gasterosteus aculeatus aculeatus</name>
    <name type="common">three-spined stickleback</name>
    <dbReference type="NCBI Taxonomy" id="481459"/>
    <lineage>
        <taxon>Eukaryota</taxon>
        <taxon>Metazoa</taxon>
        <taxon>Chordata</taxon>
        <taxon>Craniata</taxon>
        <taxon>Vertebrata</taxon>
        <taxon>Euteleostomi</taxon>
        <taxon>Actinopterygii</taxon>
        <taxon>Neopterygii</taxon>
        <taxon>Teleostei</taxon>
        <taxon>Neoteleostei</taxon>
        <taxon>Acanthomorphata</taxon>
        <taxon>Eupercaria</taxon>
        <taxon>Perciformes</taxon>
        <taxon>Cottioidei</taxon>
        <taxon>Gasterosteales</taxon>
        <taxon>Gasterosteidae</taxon>
        <taxon>Gasterosteus</taxon>
    </lineage>
</organism>
<dbReference type="Ensembl" id="ENSGACT00000080113.1">
    <property type="protein sequence ID" value="ENSGACP00000029864.1"/>
    <property type="gene ID" value="ENSGACG00000027748.1"/>
</dbReference>
<dbReference type="AlphaFoldDB" id="A0AAQ4NT95"/>
<evidence type="ECO:0000256" key="2">
    <source>
        <dbReference type="ARBA" id="ARBA00023054"/>
    </source>
</evidence>
<evidence type="ECO:0008006" key="7">
    <source>
        <dbReference type="Google" id="ProtNLM"/>
    </source>
</evidence>
<evidence type="ECO:0000256" key="1">
    <source>
        <dbReference type="ARBA" id="ARBA00022553"/>
    </source>
</evidence>
<keyword evidence="2 3" id="KW-0175">Coiled coil</keyword>
<keyword evidence="1" id="KW-0597">Phosphoprotein</keyword>
<dbReference type="PANTHER" id="PTHR15635:SF10">
    <property type="entry name" value="COILED-COIL DOMAIN-CONTAINING PROTEIN 9B"/>
    <property type="match status" value="1"/>
</dbReference>
<feature type="compositionally biased region" description="Basic and acidic residues" evidence="4">
    <location>
        <begin position="182"/>
        <end position="193"/>
    </location>
</feature>
<protein>
    <recommendedName>
        <fullName evidence="7">Coiled-coil domain containing 9B</fullName>
    </recommendedName>
</protein>
<accession>A0AAQ4NT95</accession>
<feature type="compositionally biased region" description="Basic and acidic residues" evidence="4">
    <location>
        <begin position="157"/>
        <end position="173"/>
    </location>
</feature>
<evidence type="ECO:0000313" key="5">
    <source>
        <dbReference type="Ensembl" id="ENSGACP00000029864.1"/>
    </source>
</evidence>
<dbReference type="Proteomes" id="UP000007635">
    <property type="component" value="Chromosome XV"/>
</dbReference>
<sequence>MALAHLLPVSVKKTPTDMMPKKDHERDVELDTKIEALRRKNEALMRRHKEVEEDRKRAEEEGMALLNRKGKAEDLTITISKSTNDSRVVVTKPLSGDSPAARGQQEAGPDRGGERPSAGRCPGPQEAAHGHHGWQEGRASTRAAAHRGPSQAFRAEPGAREAAGEHRPQHPHVEGGAGGVRAVEEGARADRQGESGPPQKRQGPVETGVGHGQNREHVVGQVPP</sequence>
<keyword evidence="6" id="KW-1185">Reference proteome</keyword>
<reference evidence="5" key="3">
    <citation type="submission" date="2025-09" db="UniProtKB">
        <authorList>
            <consortium name="Ensembl"/>
        </authorList>
    </citation>
    <scope>IDENTIFICATION</scope>
</reference>
<feature type="region of interest" description="Disordered" evidence="4">
    <location>
        <begin position="78"/>
        <end position="224"/>
    </location>
</feature>
<evidence type="ECO:0000256" key="3">
    <source>
        <dbReference type="SAM" id="Coils"/>
    </source>
</evidence>
<reference evidence="5" key="2">
    <citation type="submission" date="2025-08" db="UniProtKB">
        <authorList>
            <consortium name="Ensembl"/>
        </authorList>
    </citation>
    <scope>IDENTIFICATION</scope>
</reference>
<feature type="region of interest" description="Disordered" evidence="4">
    <location>
        <begin position="1"/>
        <end position="26"/>
    </location>
</feature>
<dbReference type="PANTHER" id="PTHR15635">
    <property type="entry name" value="COILED-COIL DOMAIN CONTAINING PROTEIN 9"/>
    <property type="match status" value="1"/>
</dbReference>
<reference evidence="5 6" key="1">
    <citation type="journal article" date="2021" name="G3 (Bethesda)">
        <title>Improved contiguity of the threespine stickleback genome using long-read sequencing.</title>
        <authorList>
            <person name="Nath S."/>
            <person name="Shaw D.E."/>
            <person name="White M.A."/>
        </authorList>
    </citation>
    <scope>NUCLEOTIDE SEQUENCE [LARGE SCALE GENOMIC DNA]</scope>
    <source>
        <strain evidence="5 6">Lake Benthic</strain>
    </source>
</reference>
<evidence type="ECO:0000313" key="6">
    <source>
        <dbReference type="Proteomes" id="UP000007635"/>
    </source>
</evidence>
<feature type="coiled-coil region" evidence="3">
    <location>
        <begin position="27"/>
        <end position="68"/>
    </location>
</feature>
<dbReference type="GeneTree" id="ENSGT00530000063950"/>
<name>A0AAQ4NT95_GASAC</name>
<dbReference type="InterPro" id="IPR029336">
    <property type="entry name" value="DUF4594"/>
</dbReference>
<evidence type="ECO:0000256" key="4">
    <source>
        <dbReference type="SAM" id="MobiDB-lite"/>
    </source>
</evidence>
<proteinExistence type="predicted"/>